<reference evidence="1 2" key="1">
    <citation type="submission" date="2016-01" db="EMBL/GenBank/DDBJ databases">
        <authorList>
            <person name="Oliw E.H."/>
        </authorList>
    </citation>
    <scope>NUCLEOTIDE SEQUENCE [LARGE SCALE GENOMIC DNA]</scope>
    <source>
        <strain evidence="1 2">MDcuke</strain>
    </source>
</reference>
<dbReference type="RefSeq" id="WP_233480418.1">
    <property type="nucleotide sequence ID" value="NZ_CP013970.1"/>
</dbReference>
<organism evidence="1 2">
    <name type="scientific">Erwinia tracheiphila</name>
    <dbReference type="NCBI Taxonomy" id="65700"/>
    <lineage>
        <taxon>Bacteria</taxon>
        <taxon>Pseudomonadati</taxon>
        <taxon>Pseudomonadota</taxon>
        <taxon>Gammaproteobacteria</taxon>
        <taxon>Enterobacterales</taxon>
        <taxon>Erwiniaceae</taxon>
        <taxon>Erwinia</taxon>
    </lineage>
</organism>
<dbReference type="EMBL" id="CP013970">
    <property type="protein sequence ID" value="AXF76356.1"/>
    <property type="molecule type" value="Genomic_DNA"/>
</dbReference>
<evidence type="ECO:0000313" key="1">
    <source>
        <dbReference type="EMBL" id="AXF76356.1"/>
    </source>
</evidence>
<name>A0A345CSD9_9GAMM</name>
<evidence type="ECO:0000313" key="2">
    <source>
        <dbReference type="Proteomes" id="UP000264980"/>
    </source>
</evidence>
<protein>
    <submittedName>
        <fullName evidence="1">Uncharacterized protein</fullName>
    </submittedName>
</protein>
<accession>A0A345CSD9</accession>
<dbReference type="AlphaFoldDB" id="A0A345CSD9"/>
<gene>
    <name evidence="1" type="ORF">AV903_10335</name>
</gene>
<sequence>MAQLISRDGCINGEFYIDTLIYEAIALGMRCALFDVDSCLCSGAPNDLRTFEYWQSCFEKWNGHPYRLEQDNRIPADKVSGLSLKYKKMQPELPKAPALSKKS</sequence>
<dbReference type="Proteomes" id="UP000264980">
    <property type="component" value="Chromosome"/>
</dbReference>
<proteinExistence type="predicted"/>